<evidence type="ECO:0000256" key="10">
    <source>
        <dbReference type="ARBA" id="ARBA00023004"/>
    </source>
</evidence>
<dbReference type="GO" id="GO:0046872">
    <property type="term" value="F:metal ion binding"/>
    <property type="evidence" value="ECO:0007669"/>
    <property type="project" value="UniProtKB-KW"/>
</dbReference>
<keyword evidence="6 13" id="KW-0812">Transmembrane</keyword>
<dbReference type="AlphaFoldDB" id="A0A2N0H6E2"/>
<comment type="caution">
    <text evidence="15">The sequence shown here is derived from an EMBL/GenBank/DDBJ whole genome shotgun (WGS) entry which is preliminary data.</text>
</comment>
<keyword evidence="9 13" id="KW-1133">Transmembrane helix</keyword>
<keyword evidence="16" id="KW-1185">Reference proteome</keyword>
<dbReference type="Gene3D" id="1.20.950.20">
    <property type="entry name" value="Transmembrane di-heme cytochromes, Chain C"/>
    <property type="match status" value="2"/>
</dbReference>
<dbReference type="GO" id="GO:0022904">
    <property type="term" value="P:respiratory electron transport chain"/>
    <property type="evidence" value="ECO:0007669"/>
    <property type="project" value="InterPro"/>
</dbReference>
<reference evidence="15 16" key="1">
    <citation type="submission" date="2017-11" db="EMBL/GenBank/DDBJ databases">
        <title>Genomic Encyclopedia of Type Strains, Phase III (KMG-III): the genomes of soil and plant-associated and newly described type strains.</title>
        <authorList>
            <person name="Whitman W."/>
        </authorList>
    </citation>
    <scope>NUCLEOTIDE SEQUENCE [LARGE SCALE GENOMIC DNA]</scope>
    <source>
        <strain evidence="15 16">CGMCC 1.12274</strain>
    </source>
</reference>
<evidence type="ECO:0000256" key="13">
    <source>
        <dbReference type="SAM" id="Phobius"/>
    </source>
</evidence>
<keyword evidence="4" id="KW-1003">Cell membrane</keyword>
<dbReference type="Pfam" id="PF01292">
    <property type="entry name" value="Ni_hydr_CYTB"/>
    <property type="match status" value="1"/>
</dbReference>
<dbReference type="InterPro" id="IPR016174">
    <property type="entry name" value="Di-haem_cyt_TM"/>
</dbReference>
<organism evidence="15 16">
    <name type="scientific">Novosphingobium kunmingense</name>
    <dbReference type="NCBI Taxonomy" id="1211806"/>
    <lineage>
        <taxon>Bacteria</taxon>
        <taxon>Pseudomonadati</taxon>
        <taxon>Pseudomonadota</taxon>
        <taxon>Alphaproteobacteria</taxon>
        <taxon>Sphingomonadales</taxon>
        <taxon>Sphingomonadaceae</taxon>
        <taxon>Novosphingobium</taxon>
    </lineage>
</organism>
<name>A0A2N0H6E2_9SPHN</name>
<evidence type="ECO:0000256" key="6">
    <source>
        <dbReference type="ARBA" id="ARBA00022692"/>
    </source>
</evidence>
<comment type="subcellular location">
    <subcellularLocation>
        <location evidence="2">Cell membrane</location>
        <topology evidence="2">Multi-pass membrane protein</topology>
    </subcellularLocation>
</comment>
<dbReference type="RefSeq" id="WP_100867327.1">
    <property type="nucleotide sequence ID" value="NZ_PHUF01000004.1"/>
</dbReference>
<evidence type="ECO:0000256" key="9">
    <source>
        <dbReference type="ARBA" id="ARBA00022989"/>
    </source>
</evidence>
<keyword evidence="3" id="KW-0813">Transport</keyword>
<evidence type="ECO:0000256" key="12">
    <source>
        <dbReference type="ARBA" id="ARBA00037975"/>
    </source>
</evidence>
<evidence type="ECO:0000256" key="2">
    <source>
        <dbReference type="ARBA" id="ARBA00004651"/>
    </source>
</evidence>
<dbReference type="PANTHER" id="PTHR30529:SF1">
    <property type="entry name" value="CYTOCHROME B561 HOMOLOG 2"/>
    <property type="match status" value="1"/>
</dbReference>
<sequence length="175" mass="19099">MSAPQEQRYDRVARALHWMAAVLIMANLASGFAKDALDGIWNVVPLHKSIGLTVLVLGTARLAWRLGHPAPPLPAGTPAWQRKLAGAVHASFYALIIVLPLTGWIMSSASKFPLAWFGLFAWSKFAVTKDSAIYAVGREAHEVLGFAFAALIVVHVAAALYHHIVVRDQLLRRMA</sequence>
<dbReference type="GO" id="GO:0005886">
    <property type="term" value="C:plasma membrane"/>
    <property type="evidence" value="ECO:0007669"/>
    <property type="project" value="UniProtKB-SubCell"/>
</dbReference>
<feature type="transmembrane region" description="Helical" evidence="13">
    <location>
        <begin position="12"/>
        <end position="33"/>
    </location>
</feature>
<dbReference type="InterPro" id="IPR011577">
    <property type="entry name" value="Cyt_b561_bac/Ni-Hgenase"/>
</dbReference>
<gene>
    <name evidence="15" type="ORF">B0I00_2082</name>
</gene>
<evidence type="ECO:0000256" key="3">
    <source>
        <dbReference type="ARBA" id="ARBA00022448"/>
    </source>
</evidence>
<keyword evidence="10" id="KW-0408">Iron</keyword>
<dbReference type="PANTHER" id="PTHR30529">
    <property type="entry name" value="CYTOCHROME B561"/>
    <property type="match status" value="1"/>
</dbReference>
<keyword evidence="11 13" id="KW-0472">Membrane</keyword>
<evidence type="ECO:0000256" key="4">
    <source>
        <dbReference type="ARBA" id="ARBA00022475"/>
    </source>
</evidence>
<dbReference type="Proteomes" id="UP000232587">
    <property type="component" value="Unassembled WGS sequence"/>
</dbReference>
<evidence type="ECO:0000256" key="11">
    <source>
        <dbReference type="ARBA" id="ARBA00023136"/>
    </source>
</evidence>
<evidence type="ECO:0000259" key="14">
    <source>
        <dbReference type="Pfam" id="PF01292"/>
    </source>
</evidence>
<dbReference type="GO" id="GO:0009055">
    <property type="term" value="F:electron transfer activity"/>
    <property type="evidence" value="ECO:0007669"/>
    <property type="project" value="InterPro"/>
</dbReference>
<evidence type="ECO:0000313" key="16">
    <source>
        <dbReference type="Proteomes" id="UP000232587"/>
    </source>
</evidence>
<keyword evidence="5" id="KW-0349">Heme</keyword>
<feature type="transmembrane region" description="Helical" evidence="13">
    <location>
        <begin position="143"/>
        <end position="164"/>
    </location>
</feature>
<comment type="similarity">
    <text evidence="12">Belongs to the cytochrome b561 family.</text>
</comment>
<evidence type="ECO:0000256" key="8">
    <source>
        <dbReference type="ARBA" id="ARBA00022982"/>
    </source>
</evidence>
<protein>
    <submittedName>
        <fullName evidence="15">Cytochrome b561</fullName>
    </submittedName>
</protein>
<feature type="transmembrane region" description="Helical" evidence="13">
    <location>
        <begin position="84"/>
        <end position="106"/>
    </location>
</feature>
<dbReference type="EMBL" id="PHUF01000004">
    <property type="protein sequence ID" value="PKB14492.1"/>
    <property type="molecule type" value="Genomic_DNA"/>
</dbReference>
<comment type="cofactor">
    <cofactor evidence="1">
        <name>heme b</name>
        <dbReference type="ChEBI" id="CHEBI:60344"/>
    </cofactor>
</comment>
<keyword evidence="7" id="KW-0479">Metal-binding</keyword>
<proteinExistence type="inferred from homology"/>
<dbReference type="OrthoDB" id="1247465at2"/>
<dbReference type="SUPFAM" id="SSF81342">
    <property type="entry name" value="Transmembrane di-heme cytochromes"/>
    <property type="match status" value="1"/>
</dbReference>
<dbReference type="GO" id="GO:0020037">
    <property type="term" value="F:heme binding"/>
    <property type="evidence" value="ECO:0007669"/>
    <property type="project" value="TreeGrafter"/>
</dbReference>
<evidence type="ECO:0000256" key="5">
    <source>
        <dbReference type="ARBA" id="ARBA00022617"/>
    </source>
</evidence>
<keyword evidence="8" id="KW-0249">Electron transport</keyword>
<feature type="domain" description="Cytochrome b561 bacterial/Ni-hydrogenase" evidence="14">
    <location>
        <begin position="8"/>
        <end position="174"/>
    </location>
</feature>
<accession>A0A2N0H6E2</accession>
<evidence type="ECO:0000256" key="1">
    <source>
        <dbReference type="ARBA" id="ARBA00001970"/>
    </source>
</evidence>
<evidence type="ECO:0000313" key="15">
    <source>
        <dbReference type="EMBL" id="PKB14492.1"/>
    </source>
</evidence>
<dbReference type="InterPro" id="IPR052168">
    <property type="entry name" value="Cytochrome_b561_oxidase"/>
</dbReference>
<evidence type="ECO:0000256" key="7">
    <source>
        <dbReference type="ARBA" id="ARBA00022723"/>
    </source>
</evidence>